<dbReference type="EMBL" id="MHNK01000002">
    <property type="protein sequence ID" value="OGZ44496.1"/>
    <property type="molecule type" value="Genomic_DNA"/>
</dbReference>
<comment type="caution">
    <text evidence="1">The sequence shown here is derived from an EMBL/GenBank/DDBJ whole genome shotgun (WGS) entry which is preliminary data.</text>
</comment>
<proteinExistence type="predicted"/>
<dbReference type="STRING" id="1802114.A2719_05230"/>
<dbReference type="Proteomes" id="UP000177480">
    <property type="component" value="Unassembled WGS sequence"/>
</dbReference>
<dbReference type="AlphaFoldDB" id="A0A1G2G2H9"/>
<accession>A0A1G2G2H9</accession>
<evidence type="ECO:0000313" key="2">
    <source>
        <dbReference type="Proteomes" id="UP000177480"/>
    </source>
</evidence>
<gene>
    <name evidence="1" type="ORF">A2719_05230</name>
</gene>
<sequence>MPRETCVVKMAEIMNKYTGADPERIKLFCLGFWTGACEKVRKNPPAAMFRPSLKQHPWALEGIRDVAQAFGLVTILVSYREESLFPCFTLVLNDSVVAKRSIQEFINENGRHQELWVSRPGNVARIEALKSLPVNSPEWHRERGLLCGIPEDEIDPEFHLREGYGKFAHNYYPEEKQV</sequence>
<evidence type="ECO:0000313" key="1">
    <source>
        <dbReference type="EMBL" id="OGZ44496.1"/>
    </source>
</evidence>
<reference evidence="1 2" key="1">
    <citation type="journal article" date="2016" name="Nat. Commun.">
        <title>Thousands of microbial genomes shed light on interconnected biogeochemical processes in an aquifer system.</title>
        <authorList>
            <person name="Anantharaman K."/>
            <person name="Brown C.T."/>
            <person name="Hug L.A."/>
            <person name="Sharon I."/>
            <person name="Castelle C.J."/>
            <person name="Probst A.J."/>
            <person name="Thomas B.C."/>
            <person name="Singh A."/>
            <person name="Wilkins M.J."/>
            <person name="Karaoz U."/>
            <person name="Brodie E.L."/>
            <person name="Williams K.H."/>
            <person name="Hubbard S.S."/>
            <person name="Banfield J.F."/>
        </authorList>
    </citation>
    <scope>NUCLEOTIDE SEQUENCE [LARGE SCALE GENOMIC DNA]</scope>
</reference>
<protein>
    <submittedName>
        <fullName evidence="1">Uncharacterized protein</fullName>
    </submittedName>
</protein>
<name>A0A1G2G2H9_9BACT</name>
<organism evidence="1 2">
    <name type="scientific">Candidatus Ryanbacteria bacterium RIFCSPHIGHO2_01_FULL_45_22</name>
    <dbReference type="NCBI Taxonomy" id="1802114"/>
    <lineage>
        <taxon>Bacteria</taxon>
        <taxon>Candidatus Ryaniibacteriota</taxon>
    </lineage>
</organism>